<dbReference type="InterPro" id="IPR007627">
    <property type="entry name" value="RNA_pol_sigma70_r2"/>
</dbReference>
<evidence type="ECO:0000256" key="5">
    <source>
        <dbReference type="ARBA" id="ARBA00023163"/>
    </source>
</evidence>
<dbReference type="SUPFAM" id="SSF88659">
    <property type="entry name" value="Sigma3 and sigma4 domains of RNA polymerase sigma factors"/>
    <property type="match status" value="1"/>
</dbReference>
<evidence type="ECO:0000259" key="7">
    <source>
        <dbReference type="Pfam" id="PF08281"/>
    </source>
</evidence>
<evidence type="ECO:0000313" key="8">
    <source>
        <dbReference type="EMBL" id="RTR39440.1"/>
    </source>
</evidence>
<dbReference type="PANTHER" id="PTHR43133">
    <property type="entry name" value="RNA POLYMERASE ECF-TYPE SIGMA FACTO"/>
    <property type="match status" value="1"/>
</dbReference>
<dbReference type="Proteomes" id="UP000267448">
    <property type="component" value="Unassembled WGS sequence"/>
</dbReference>
<organism evidence="8 9">
    <name type="scientific">Shewanella canadensis</name>
    <dbReference type="NCBI Taxonomy" id="271096"/>
    <lineage>
        <taxon>Bacteria</taxon>
        <taxon>Pseudomonadati</taxon>
        <taxon>Pseudomonadota</taxon>
        <taxon>Gammaproteobacteria</taxon>
        <taxon>Alteromonadales</taxon>
        <taxon>Shewanellaceae</taxon>
        <taxon>Shewanella</taxon>
    </lineage>
</organism>
<dbReference type="SUPFAM" id="SSF88946">
    <property type="entry name" value="Sigma2 domain of RNA polymerase sigma factors"/>
    <property type="match status" value="1"/>
</dbReference>
<accession>A0A3S0RYN0</accession>
<dbReference type="NCBIfam" id="TIGR02937">
    <property type="entry name" value="sigma70-ECF"/>
    <property type="match status" value="1"/>
</dbReference>
<evidence type="ECO:0000313" key="9">
    <source>
        <dbReference type="Proteomes" id="UP000267448"/>
    </source>
</evidence>
<dbReference type="EMBL" id="RXNU01000003">
    <property type="protein sequence ID" value="RTR39440.1"/>
    <property type="molecule type" value="Genomic_DNA"/>
</dbReference>
<dbReference type="InterPro" id="IPR039425">
    <property type="entry name" value="RNA_pol_sigma-70-like"/>
</dbReference>
<dbReference type="InterPro" id="IPR013324">
    <property type="entry name" value="RNA_pol_sigma_r3/r4-like"/>
</dbReference>
<keyword evidence="3" id="KW-0731">Sigma factor</keyword>
<name>A0A3S0RYN0_9GAMM</name>
<dbReference type="PANTHER" id="PTHR43133:SF58">
    <property type="entry name" value="ECF RNA POLYMERASE SIGMA FACTOR SIGD"/>
    <property type="match status" value="1"/>
</dbReference>
<protein>
    <submittedName>
        <fullName evidence="8">Sigma-70 family RNA polymerase sigma factor</fullName>
    </submittedName>
</protein>
<dbReference type="InterPro" id="IPR036388">
    <property type="entry name" value="WH-like_DNA-bd_sf"/>
</dbReference>
<dbReference type="Gene3D" id="1.10.1740.10">
    <property type="match status" value="1"/>
</dbReference>
<keyword evidence="2" id="KW-0805">Transcription regulation</keyword>
<dbReference type="RefSeq" id="WP_126519468.1">
    <property type="nucleotide sequence ID" value="NZ_RXNU01000003.1"/>
</dbReference>
<gene>
    <name evidence="8" type="ORF">EKG38_06435</name>
</gene>
<dbReference type="Pfam" id="PF08281">
    <property type="entry name" value="Sigma70_r4_2"/>
    <property type="match status" value="1"/>
</dbReference>
<proteinExistence type="inferred from homology"/>
<keyword evidence="4" id="KW-0238">DNA-binding</keyword>
<dbReference type="GO" id="GO:0003677">
    <property type="term" value="F:DNA binding"/>
    <property type="evidence" value="ECO:0007669"/>
    <property type="project" value="UniProtKB-KW"/>
</dbReference>
<dbReference type="CDD" id="cd06171">
    <property type="entry name" value="Sigma70_r4"/>
    <property type="match status" value="1"/>
</dbReference>
<evidence type="ECO:0000256" key="1">
    <source>
        <dbReference type="ARBA" id="ARBA00010641"/>
    </source>
</evidence>
<feature type="domain" description="RNA polymerase sigma-70 region 2" evidence="6">
    <location>
        <begin position="42"/>
        <end position="103"/>
    </location>
</feature>
<dbReference type="GO" id="GO:0006352">
    <property type="term" value="P:DNA-templated transcription initiation"/>
    <property type="evidence" value="ECO:0007669"/>
    <property type="project" value="InterPro"/>
</dbReference>
<dbReference type="InterPro" id="IPR013325">
    <property type="entry name" value="RNA_pol_sigma_r2"/>
</dbReference>
<comment type="similarity">
    <text evidence="1">Belongs to the sigma-70 factor family. ECF subfamily.</text>
</comment>
<dbReference type="Pfam" id="PF04542">
    <property type="entry name" value="Sigma70_r2"/>
    <property type="match status" value="1"/>
</dbReference>
<evidence type="ECO:0000256" key="4">
    <source>
        <dbReference type="ARBA" id="ARBA00023125"/>
    </source>
</evidence>
<dbReference type="InterPro" id="IPR014284">
    <property type="entry name" value="RNA_pol_sigma-70_dom"/>
</dbReference>
<dbReference type="GO" id="GO:0016987">
    <property type="term" value="F:sigma factor activity"/>
    <property type="evidence" value="ECO:0007669"/>
    <property type="project" value="UniProtKB-KW"/>
</dbReference>
<evidence type="ECO:0000256" key="3">
    <source>
        <dbReference type="ARBA" id="ARBA00023082"/>
    </source>
</evidence>
<reference evidence="8 9" key="1">
    <citation type="submission" date="2018-12" db="EMBL/GenBank/DDBJ databases">
        <authorList>
            <person name="Yu L."/>
        </authorList>
    </citation>
    <scope>NUCLEOTIDE SEQUENCE [LARGE SCALE GENOMIC DNA]</scope>
    <source>
        <strain evidence="8 9">HAW-EB2</strain>
    </source>
</reference>
<sequence>MGTSTRGIAVTQGSDEQRWSRLMVSAQAGNESDYRLLLTELSSVISHFLRSHFGNQHFTEDCVQESLIAIHQARHTYDPQRPFRPWLFAIVRHKAIDTLRNQTHRQKVINDYRGDQQVLSLSCQHNEAENEISKGDILVSLSPQHREALILTKFIGYSIAETAEKLCISESAVKVRIHRAIHKLQLLLEADE</sequence>
<keyword evidence="5" id="KW-0804">Transcription</keyword>
<feature type="domain" description="RNA polymerase sigma factor 70 region 4 type 2" evidence="7">
    <location>
        <begin position="137"/>
        <end position="183"/>
    </location>
</feature>
<keyword evidence="9" id="KW-1185">Reference proteome</keyword>
<comment type="caution">
    <text evidence="8">The sequence shown here is derived from an EMBL/GenBank/DDBJ whole genome shotgun (WGS) entry which is preliminary data.</text>
</comment>
<evidence type="ECO:0000256" key="2">
    <source>
        <dbReference type="ARBA" id="ARBA00023015"/>
    </source>
</evidence>
<dbReference type="Gene3D" id="1.10.10.10">
    <property type="entry name" value="Winged helix-like DNA-binding domain superfamily/Winged helix DNA-binding domain"/>
    <property type="match status" value="1"/>
</dbReference>
<dbReference type="InterPro" id="IPR013249">
    <property type="entry name" value="RNA_pol_sigma70_r4_t2"/>
</dbReference>
<dbReference type="AlphaFoldDB" id="A0A3S0RYN0"/>
<evidence type="ECO:0000259" key="6">
    <source>
        <dbReference type="Pfam" id="PF04542"/>
    </source>
</evidence>
<dbReference type="OrthoDB" id="8535698at2"/>